<protein>
    <submittedName>
        <fullName evidence="1">Uncharacterized protein</fullName>
    </submittedName>
</protein>
<accession>A0A2S9IAR5</accession>
<organism evidence="1 2">
    <name type="scientific">Pantoea coffeiphila</name>
    <dbReference type="NCBI Taxonomy" id="1465635"/>
    <lineage>
        <taxon>Bacteria</taxon>
        <taxon>Pseudomonadati</taxon>
        <taxon>Pseudomonadota</taxon>
        <taxon>Gammaproteobacteria</taxon>
        <taxon>Enterobacterales</taxon>
        <taxon>Erwiniaceae</taxon>
        <taxon>Pantoea</taxon>
    </lineage>
</organism>
<dbReference type="AlphaFoldDB" id="A0A2S9IAR5"/>
<evidence type="ECO:0000313" key="1">
    <source>
        <dbReference type="EMBL" id="PRD14887.1"/>
    </source>
</evidence>
<sequence>MRFSFEVVIKSGNDDVDMDYALKTLAGTSSVVCLLAEAILRGRIIERRTHANDIRARLKHSFKGSYGQRFDIEISDKTLISRLNSIGKPIFAEVMTYYICEALYIESPKLSVEAQLIVDDLVDIEDELTKRIRSPLKDMHKITSQNGFDVELNYKMRGEGGNVITLNQSTDDLISDAEIEDVRNDINVVITRFNSMTGNGRLIVEGSEEEGTVAFGFYDNLKYVNETHKLKITQNLHFNNGKSSDEWEYMGLSVNNLTIQSGDVVKYLIRDVE</sequence>
<dbReference type="OrthoDB" id="7028793at2"/>
<dbReference type="EMBL" id="PDET01000008">
    <property type="protein sequence ID" value="PRD14887.1"/>
    <property type="molecule type" value="Genomic_DNA"/>
</dbReference>
<proteinExistence type="predicted"/>
<name>A0A2S9IAR5_9GAMM</name>
<evidence type="ECO:0000313" key="2">
    <source>
        <dbReference type="Proteomes" id="UP000239181"/>
    </source>
</evidence>
<comment type="caution">
    <text evidence="1">The sequence shown here is derived from an EMBL/GenBank/DDBJ whole genome shotgun (WGS) entry which is preliminary data.</text>
</comment>
<dbReference type="Proteomes" id="UP000239181">
    <property type="component" value="Unassembled WGS sequence"/>
</dbReference>
<reference evidence="1 2" key="1">
    <citation type="submission" date="2017-10" db="EMBL/GenBank/DDBJ databases">
        <title>Draft genome of two endophytic bacteria isolated from 'guarana' Paullinia cupana (Mart.) Ducke.</title>
        <authorList>
            <person name="Siqueira K.A."/>
            <person name="Liotti R.G."/>
            <person name="Mendes T.A."/>
            <person name="Soares M.A."/>
        </authorList>
    </citation>
    <scope>NUCLEOTIDE SEQUENCE [LARGE SCALE GENOMIC DNA]</scope>
    <source>
        <strain evidence="1 2">342</strain>
    </source>
</reference>
<gene>
    <name evidence="1" type="ORF">CQW29_13070</name>
</gene>
<keyword evidence="2" id="KW-1185">Reference proteome</keyword>
<dbReference type="RefSeq" id="WP_105593170.1">
    <property type="nucleotide sequence ID" value="NZ_PDET01000008.1"/>
</dbReference>